<dbReference type="AlphaFoldDB" id="A0ABD1NUJ2"/>
<feature type="region of interest" description="Disordered" evidence="2">
    <location>
        <begin position="428"/>
        <end position="522"/>
    </location>
</feature>
<accession>A0ABD1NUJ2</accession>
<reference evidence="5" key="1">
    <citation type="submission" date="2024-07" db="EMBL/GenBank/DDBJ databases">
        <title>Two chromosome-level genome assemblies of Korean endemic species Abeliophyllum distichum and Forsythia ovata (Oleaceae).</title>
        <authorList>
            <person name="Jang H."/>
        </authorList>
    </citation>
    <scope>NUCLEOTIDE SEQUENCE [LARGE SCALE GENOMIC DNA]</scope>
</reference>
<evidence type="ECO:0000259" key="3">
    <source>
        <dbReference type="PROSITE" id="PS50158"/>
    </source>
</evidence>
<dbReference type="Pfam" id="PF03108">
    <property type="entry name" value="DBD_Tnp_Mut"/>
    <property type="match status" value="1"/>
</dbReference>
<keyword evidence="1" id="KW-0862">Zinc</keyword>
<dbReference type="PANTHER" id="PTHR31973:SF199">
    <property type="entry name" value="SWIM-TYPE DOMAIN-CONTAINING PROTEIN"/>
    <property type="match status" value="1"/>
</dbReference>
<organism evidence="4 5">
    <name type="scientific">Abeliophyllum distichum</name>
    <dbReference type="NCBI Taxonomy" id="126358"/>
    <lineage>
        <taxon>Eukaryota</taxon>
        <taxon>Viridiplantae</taxon>
        <taxon>Streptophyta</taxon>
        <taxon>Embryophyta</taxon>
        <taxon>Tracheophyta</taxon>
        <taxon>Spermatophyta</taxon>
        <taxon>Magnoliopsida</taxon>
        <taxon>eudicotyledons</taxon>
        <taxon>Gunneridae</taxon>
        <taxon>Pentapetalae</taxon>
        <taxon>asterids</taxon>
        <taxon>lamiids</taxon>
        <taxon>Lamiales</taxon>
        <taxon>Oleaceae</taxon>
        <taxon>Forsythieae</taxon>
        <taxon>Abeliophyllum</taxon>
    </lineage>
</organism>
<name>A0ABD1NUJ2_9LAMI</name>
<dbReference type="Proteomes" id="UP001604336">
    <property type="component" value="Unassembled WGS sequence"/>
</dbReference>
<keyword evidence="1" id="KW-0863">Zinc-finger</keyword>
<feature type="domain" description="CCHC-type" evidence="3">
    <location>
        <begin position="498"/>
        <end position="513"/>
    </location>
</feature>
<dbReference type="InterPro" id="IPR004332">
    <property type="entry name" value="Transposase_MuDR"/>
</dbReference>
<dbReference type="InterPro" id="IPR001878">
    <property type="entry name" value="Znf_CCHC"/>
</dbReference>
<dbReference type="Pfam" id="PF10551">
    <property type="entry name" value="MULE"/>
    <property type="match status" value="1"/>
</dbReference>
<comment type="caution">
    <text evidence="4">The sequence shown here is derived from an EMBL/GenBank/DDBJ whole genome shotgun (WGS) entry which is preliminary data.</text>
</comment>
<dbReference type="PANTHER" id="PTHR31973">
    <property type="entry name" value="POLYPROTEIN, PUTATIVE-RELATED"/>
    <property type="match status" value="1"/>
</dbReference>
<sequence length="522" mass="59055">MSSADEQETSSKKRSRRGHAFNPTTDMDEPLFRTGNSTILYDSMVIQCHYTCSNYLYFDFTGLVFESKSVLKAAINTHSIVNNRIIKYKKDDNDRARAVCPRDCTWILYATKEKGKSSFIIKTFRGEHTCPMVYKNKRVSSTYLAERYASAWRAEPNMSIGGFIDRVKKDDLGDISVWQVYRTKDKALEKIRGSVIEHYKVLWDYCEELKRTNVGTTAVVEGHGGEFKRLYICLGACKEGFMHGCRRLIGVDGCFLKTEYGGQLLSTVGVDGNNGLYPVAYAVVETENGENWRWFLELLKEDLALHNSNGLIFMSDKQKGLVNAIGSLFEHAEHRTCVRHLYNNFSSLHKGLALKNLLWATARATTIPQWLEQMHRICDICPEAYGWLELKPASQWTKSHFQEGNRCDHIYVDDIYKRDAYRRTYTPSISPITGPQAWPNPGLNPLTPPYYTKKAGRPKKSRRKEAGEQNTSTPTPEAAANATPSTSGNLSRKGLTMRCKKCGQAGHNKRSCKGAPPPATNM</sequence>
<proteinExistence type="predicted"/>
<keyword evidence="5" id="KW-1185">Reference proteome</keyword>
<protein>
    <submittedName>
        <fullName evidence="4">MuDR family transposase</fullName>
    </submittedName>
</protein>
<feature type="compositionally biased region" description="Low complexity" evidence="2">
    <location>
        <begin position="470"/>
        <end position="487"/>
    </location>
</feature>
<gene>
    <name evidence="4" type="ORF">Adt_47353</name>
</gene>
<evidence type="ECO:0000313" key="4">
    <source>
        <dbReference type="EMBL" id="KAL2455280.1"/>
    </source>
</evidence>
<feature type="compositionally biased region" description="Basic residues" evidence="2">
    <location>
        <begin position="454"/>
        <end position="463"/>
    </location>
</feature>
<evidence type="ECO:0000256" key="2">
    <source>
        <dbReference type="SAM" id="MobiDB-lite"/>
    </source>
</evidence>
<evidence type="ECO:0000313" key="5">
    <source>
        <dbReference type="Proteomes" id="UP001604336"/>
    </source>
</evidence>
<feature type="region of interest" description="Disordered" evidence="2">
    <location>
        <begin position="1"/>
        <end position="29"/>
    </location>
</feature>
<dbReference type="InterPro" id="IPR018289">
    <property type="entry name" value="MULE_transposase_dom"/>
</dbReference>
<evidence type="ECO:0000256" key="1">
    <source>
        <dbReference type="PROSITE-ProRule" id="PRU00047"/>
    </source>
</evidence>
<keyword evidence="1" id="KW-0479">Metal-binding</keyword>
<dbReference type="PROSITE" id="PS50158">
    <property type="entry name" value="ZF_CCHC"/>
    <property type="match status" value="1"/>
</dbReference>
<dbReference type="EMBL" id="JBFOLK010000198">
    <property type="protein sequence ID" value="KAL2455280.1"/>
    <property type="molecule type" value="Genomic_DNA"/>
</dbReference>
<dbReference type="GO" id="GO:0008270">
    <property type="term" value="F:zinc ion binding"/>
    <property type="evidence" value="ECO:0007669"/>
    <property type="project" value="UniProtKB-KW"/>
</dbReference>